<gene>
    <name evidence="2" type="ORF">FM038_009655</name>
</gene>
<feature type="transmembrane region" description="Helical" evidence="1">
    <location>
        <begin position="63"/>
        <end position="86"/>
    </location>
</feature>
<feature type="transmembrane region" description="Helical" evidence="1">
    <location>
        <begin position="12"/>
        <end position="35"/>
    </location>
</feature>
<dbReference type="RefSeq" id="WP_142870497.1">
    <property type="nucleotide sequence ID" value="NZ_CP045503.2"/>
</dbReference>
<keyword evidence="1" id="KW-0812">Transmembrane</keyword>
<protein>
    <recommendedName>
        <fullName evidence="4">DUF4321 domain-containing protein</fullName>
    </recommendedName>
</protein>
<name>A0ABX6V749_9GAMM</name>
<sequence length="102" mass="11174">MKPTNLKKLSKQFWGFGLLVGALGASLITSVITLWELIENPGEIFRNAQGVNWSFVFDTASSWFIPSFLYLALISAIAHLSISALTRGLNKSSQGKNKTKAD</sequence>
<evidence type="ECO:0000313" key="2">
    <source>
        <dbReference type="EMBL" id="QPG57679.1"/>
    </source>
</evidence>
<keyword evidence="3" id="KW-1185">Reference proteome</keyword>
<evidence type="ECO:0000313" key="3">
    <source>
        <dbReference type="Proteomes" id="UP000316416"/>
    </source>
</evidence>
<evidence type="ECO:0008006" key="4">
    <source>
        <dbReference type="Google" id="ProtNLM"/>
    </source>
</evidence>
<proteinExistence type="predicted"/>
<reference evidence="2" key="1">
    <citation type="submission" date="2021-07" db="EMBL/GenBank/DDBJ databases">
        <title>Shewanella sp. YLB-07 whole genome sequence.</title>
        <authorList>
            <person name="Yu L."/>
        </authorList>
    </citation>
    <scope>NUCLEOTIDE SEQUENCE</scope>
    <source>
        <strain evidence="2">YLB-08</strain>
    </source>
</reference>
<evidence type="ECO:0000256" key="1">
    <source>
        <dbReference type="SAM" id="Phobius"/>
    </source>
</evidence>
<keyword evidence="1" id="KW-1133">Transmembrane helix</keyword>
<dbReference type="Proteomes" id="UP000316416">
    <property type="component" value="Chromosome"/>
</dbReference>
<organism evidence="2 3">
    <name type="scientific">Shewanella eurypsychrophilus</name>
    <dbReference type="NCBI Taxonomy" id="2593656"/>
    <lineage>
        <taxon>Bacteria</taxon>
        <taxon>Pseudomonadati</taxon>
        <taxon>Pseudomonadota</taxon>
        <taxon>Gammaproteobacteria</taxon>
        <taxon>Alteromonadales</taxon>
        <taxon>Shewanellaceae</taxon>
        <taxon>Shewanella</taxon>
    </lineage>
</organism>
<accession>A0ABX6V749</accession>
<dbReference type="EMBL" id="CP045503">
    <property type="protein sequence ID" value="QPG57679.1"/>
    <property type="molecule type" value="Genomic_DNA"/>
</dbReference>
<keyword evidence="1" id="KW-0472">Membrane</keyword>